<dbReference type="eggNOG" id="COG2814">
    <property type="taxonomic scope" value="Bacteria"/>
</dbReference>
<evidence type="ECO:0000256" key="3">
    <source>
        <dbReference type="ARBA" id="ARBA00022989"/>
    </source>
</evidence>
<evidence type="ECO:0000313" key="7">
    <source>
        <dbReference type="EMBL" id="AGT09899.1"/>
    </source>
</evidence>
<keyword evidence="2 5" id="KW-0812">Transmembrane</keyword>
<dbReference type="Gene3D" id="1.20.1250.20">
    <property type="entry name" value="MFS general substrate transporter like domains"/>
    <property type="match status" value="1"/>
</dbReference>
<dbReference type="InterPro" id="IPR020846">
    <property type="entry name" value="MFS_dom"/>
</dbReference>
<feature type="transmembrane region" description="Helical" evidence="5">
    <location>
        <begin position="109"/>
        <end position="130"/>
    </location>
</feature>
<feature type="transmembrane region" description="Helical" evidence="5">
    <location>
        <begin position="172"/>
        <end position="192"/>
    </location>
</feature>
<feature type="transmembrane region" description="Helical" evidence="5">
    <location>
        <begin position="53"/>
        <end position="76"/>
    </location>
</feature>
<gene>
    <name evidence="7" type="ORF">JCM7686_2843</name>
</gene>
<dbReference type="InterPro" id="IPR036259">
    <property type="entry name" value="MFS_trans_sf"/>
</dbReference>
<dbReference type="GO" id="GO:0022857">
    <property type="term" value="F:transmembrane transporter activity"/>
    <property type="evidence" value="ECO:0007669"/>
    <property type="project" value="InterPro"/>
</dbReference>
<feature type="transmembrane region" description="Helical" evidence="5">
    <location>
        <begin position="361"/>
        <end position="382"/>
    </location>
</feature>
<dbReference type="PANTHER" id="PTHR23501">
    <property type="entry name" value="MAJOR FACILITATOR SUPERFAMILY"/>
    <property type="match status" value="1"/>
</dbReference>
<dbReference type="HOGENOM" id="CLU_000960_2_6_5"/>
<dbReference type="EMBL" id="CP006650">
    <property type="protein sequence ID" value="AGT09899.1"/>
    <property type="molecule type" value="Genomic_DNA"/>
</dbReference>
<feature type="transmembrane region" description="Helical" evidence="5">
    <location>
        <begin position="21"/>
        <end position="41"/>
    </location>
</feature>
<feature type="transmembrane region" description="Helical" evidence="5">
    <location>
        <begin position="229"/>
        <end position="251"/>
    </location>
</feature>
<dbReference type="STRING" id="1367847.JCM7686_2843"/>
<proteinExistence type="predicted"/>
<evidence type="ECO:0000256" key="4">
    <source>
        <dbReference type="ARBA" id="ARBA00023136"/>
    </source>
</evidence>
<dbReference type="SUPFAM" id="SSF103473">
    <property type="entry name" value="MFS general substrate transporter"/>
    <property type="match status" value="1"/>
</dbReference>
<feature type="transmembrane region" description="Helical" evidence="5">
    <location>
        <begin position="441"/>
        <end position="460"/>
    </location>
</feature>
<feature type="transmembrane region" description="Helical" evidence="5">
    <location>
        <begin position="403"/>
        <end position="429"/>
    </location>
</feature>
<feature type="transmembrane region" description="Helical" evidence="5">
    <location>
        <begin position="142"/>
        <end position="160"/>
    </location>
</feature>
<dbReference type="Gene3D" id="1.20.1720.10">
    <property type="entry name" value="Multidrug resistance protein D"/>
    <property type="match status" value="1"/>
</dbReference>
<accession>S5XR62</accession>
<feature type="domain" description="Major facilitator superfamily (MFS) profile" evidence="6">
    <location>
        <begin position="19"/>
        <end position="468"/>
    </location>
</feature>
<dbReference type="AlphaFoldDB" id="S5XR62"/>
<feature type="transmembrane region" description="Helical" evidence="5">
    <location>
        <begin position="334"/>
        <end position="355"/>
    </location>
</feature>
<feature type="transmembrane region" description="Helical" evidence="5">
    <location>
        <begin position="83"/>
        <end position="103"/>
    </location>
</feature>
<dbReference type="PATRIC" id="fig|1367847.3.peg.2849"/>
<protein>
    <submittedName>
        <fullName evidence="7">Major facilitator transporter</fullName>
    </submittedName>
</protein>
<organism evidence="7 8">
    <name type="scientific">Paracoccus aminophilus JCM 7686</name>
    <dbReference type="NCBI Taxonomy" id="1367847"/>
    <lineage>
        <taxon>Bacteria</taxon>
        <taxon>Pseudomonadati</taxon>
        <taxon>Pseudomonadota</taxon>
        <taxon>Alphaproteobacteria</taxon>
        <taxon>Rhodobacterales</taxon>
        <taxon>Paracoccaceae</taxon>
        <taxon>Paracoccus</taxon>
    </lineage>
</organism>
<dbReference type="PANTHER" id="PTHR23501:SF154">
    <property type="entry name" value="MULTIDRUG-EFFLUX TRANSPORTER RV1634-RELATED"/>
    <property type="match status" value="1"/>
</dbReference>
<dbReference type="KEGG" id="pami:JCM7686_2843"/>
<evidence type="ECO:0000259" key="6">
    <source>
        <dbReference type="PROSITE" id="PS50850"/>
    </source>
</evidence>
<dbReference type="RefSeq" id="WP_020951537.1">
    <property type="nucleotide sequence ID" value="NC_022041.1"/>
</dbReference>
<evidence type="ECO:0000256" key="2">
    <source>
        <dbReference type="ARBA" id="ARBA00022692"/>
    </source>
</evidence>
<dbReference type="OrthoDB" id="9812221at2"/>
<dbReference type="Proteomes" id="UP000015480">
    <property type="component" value="Chromosome"/>
</dbReference>
<feature type="transmembrane region" description="Helical" evidence="5">
    <location>
        <begin position="204"/>
        <end position="223"/>
    </location>
</feature>
<dbReference type="PROSITE" id="PS50850">
    <property type="entry name" value="MFS"/>
    <property type="match status" value="1"/>
</dbReference>
<keyword evidence="8" id="KW-1185">Reference proteome</keyword>
<reference evidence="7 8" key="1">
    <citation type="journal article" date="2014" name="BMC Genomics">
        <title>Architecture and functions of a multipartite genome of the methylotrophic bacterium Paracoccus aminophilus JCM 7686, containing primary and secondary chromids.</title>
        <authorList>
            <person name="Dziewit L."/>
            <person name="Czarnecki J."/>
            <person name="Wibberg D."/>
            <person name="Radlinska M."/>
            <person name="Mrozek P."/>
            <person name="Szymczak M."/>
            <person name="Schluter A."/>
            <person name="Puhler A."/>
            <person name="Bartosik D."/>
        </authorList>
    </citation>
    <scope>NUCLEOTIDE SEQUENCE [LARGE SCALE GENOMIC DNA]</scope>
    <source>
        <strain evidence="7">JCM 7686</strain>
    </source>
</reference>
<feature type="transmembrane region" description="Helical" evidence="5">
    <location>
        <begin position="272"/>
        <end position="297"/>
    </location>
</feature>
<comment type="subcellular location">
    <subcellularLocation>
        <location evidence="1">Membrane</location>
        <topology evidence="1">Multi-pass membrane protein</topology>
    </subcellularLocation>
</comment>
<dbReference type="InterPro" id="IPR011701">
    <property type="entry name" value="MFS"/>
</dbReference>
<name>S5XR62_PARAH</name>
<dbReference type="Pfam" id="PF07690">
    <property type="entry name" value="MFS_1"/>
    <property type="match status" value="1"/>
</dbReference>
<sequence length="469" mass="47915">MSDQQIGWGALLSGGNAVRSVALAGGVALHAINVYVATTILPSVVRDIGGLDYYAWNTTLFVIASIIGAALATRLLISAGPRLAYVVAALIFALGTLLCAIAPSMPFMLAGRIVQGGGGGVLLALSYAMIRLVFPEHLWPRAMALVSGMWGIATLVGPAIGGIFAELDAWRAAFWSVVPAALLFAAMAWQALPAQSPETSQPTRLPLAQLGLLTLAVLIISFASTQTTLVWNLGGVAVAFVLIAVIGDIDGSAKTRLLPRGGMSLASPLGQVFAAMSALAITVTSSEIFVPLFLQVLHGQQPLIAGYLAAAMAAGWTAGSITGSGVALSRVPRLITLAPVLALAGMIALTLLIPPGSGGEIVLLGPITVALFLVGFGVGLGWPHLLTRVLQLAPKDEEDLASASITTVQLSAAAIGAALAGVVVNLAGLTEPGGVEGTARAALWLFGIFAAVPVLGLVLAQRVAQNMRR</sequence>
<evidence type="ECO:0000256" key="1">
    <source>
        <dbReference type="ARBA" id="ARBA00004141"/>
    </source>
</evidence>
<dbReference type="GO" id="GO:0005886">
    <property type="term" value="C:plasma membrane"/>
    <property type="evidence" value="ECO:0007669"/>
    <property type="project" value="TreeGrafter"/>
</dbReference>
<evidence type="ECO:0000256" key="5">
    <source>
        <dbReference type="SAM" id="Phobius"/>
    </source>
</evidence>
<feature type="transmembrane region" description="Helical" evidence="5">
    <location>
        <begin position="303"/>
        <end position="322"/>
    </location>
</feature>
<evidence type="ECO:0000313" key="8">
    <source>
        <dbReference type="Proteomes" id="UP000015480"/>
    </source>
</evidence>
<keyword evidence="4 5" id="KW-0472">Membrane</keyword>
<keyword evidence="3 5" id="KW-1133">Transmembrane helix</keyword>